<evidence type="ECO:0000256" key="5">
    <source>
        <dbReference type="ARBA" id="ARBA00022737"/>
    </source>
</evidence>
<evidence type="ECO:0000313" key="14">
    <source>
        <dbReference type="Proteomes" id="UP001178461"/>
    </source>
</evidence>
<evidence type="ECO:0000256" key="7">
    <source>
        <dbReference type="ARBA" id="ARBA00023212"/>
    </source>
</evidence>
<keyword evidence="7" id="KW-0206">Cytoskeleton</keyword>
<feature type="compositionally biased region" description="Basic and acidic residues" evidence="12">
    <location>
        <begin position="68"/>
        <end position="77"/>
    </location>
</feature>
<dbReference type="GO" id="GO:0042462">
    <property type="term" value="P:eye photoreceptor cell development"/>
    <property type="evidence" value="ECO:0007669"/>
    <property type="project" value="TreeGrafter"/>
</dbReference>
<feature type="region of interest" description="Disordered" evidence="12">
    <location>
        <begin position="60"/>
        <end position="144"/>
    </location>
</feature>
<evidence type="ECO:0000313" key="13">
    <source>
        <dbReference type="EMBL" id="CAI5787410.1"/>
    </source>
</evidence>
<keyword evidence="5" id="KW-0677">Repeat</keyword>
<dbReference type="AlphaFoldDB" id="A0AA35L028"/>
<dbReference type="PANTHER" id="PTHR28618:SF1">
    <property type="entry name" value="CENTROSOMAL PROTEIN POC5"/>
    <property type="match status" value="1"/>
</dbReference>
<feature type="coiled-coil region" evidence="11">
    <location>
        <begin position="191"/>
        <end position="218"/>
    </location>
</feature>
<gene>
    <name evidence="13" type="ORF">PODLI_1B032327</name>
</gene>
<dbReference type="InterPro" id="IPR033351">
    <property type="entry name" value="POC5"/>
</dbReference>
<evidence type="ECO:0000256" key="1">
    <source>
        <dbReference type="ARBA" id="ARBA00004114"/>
    </source>
</evidence>
<feature type="region of interest" description="Disordered" evidence="12">
    <location>
        <begin position="1"/>
        <end position="28"/>
    </location>
</feature>
<dbReference type="Proteomes" id="UP001178461">
    <property type="component" value="Chromosome 11"/>
</dbReference>
<dbReference type="GO" id="GO:0032391">
    <property type="term" value="C:photoreceptor connecting cilium"/>
    <property type="evidence" value="ECO:0007669"/>
    <property type="project" value="TreeGrafter"/>
</dbReference>
<dbReference type="PANTHER" id="PTHR28618">
    <property type="entry name" value="CENTROSOMAL PROTEIN POC5"/>
    <property type="match status" value="1"/>
</dbReference>
<feature type="compositionally biased region" description="Pro residues" evidence="12">
    <location>
        <begin position="414"/>
        <end position="430"/>
    </location>
</feature>
<sequence>MSSSEENSTSPVLPKDSDRGSSVSSELQDEYEELLRYAVVTPKFEPSVLRQSDRIEVHQQSAGISPVMDERRHETAAVRRRKHGRPSDFATSTRTTRIEVSTAIKEPARTNLGGLCPVRSEDSSSEGSSSSQRDIQESNVTDLSLSDERVTQIESILDLWSGSLKTNVLTELRKWKLHFIEHHTLELRQEREKHAAHVRQLTNQMENLKELLHTYEISIGRKDEIIANLTHAIEKQKDRIELMKKFSKWRLQHFMGKQDARHEIYTNRLADRLYEMGLLKKAWATWRSRIHVKWKETVERACQSSAESVRVSLSNTYESQLQELNIALEKSKSELMEMQNKRHDYEDAMKKAFMRGVCALNLEAMTIFQGKEFKFDHVVELSDRTEPGAGTGSSGGPTAKLPTSHFDRHLPPSSSLPPPPPPPPPPPSTPRPLTAAPGSAPVEDLFSSHHGHAVTSQTRLDSAAMVLASGAATGSGVVSIPKLSSGRVVTSAQQKAGRTITARIFGRPDFALKNRICSNLDVLGVSPPMNSVVVEKHHPVTKQTIPQATAAKYPRTLHQFSNTISARPSGHSAKSHSQTHSNIQSIKVVD</sequence>
<feature type="coiled-coil region" evidence="11">
    <location>
        <begin position="314"/>
        <end position="348"/>
    </location>
</feature>
<feature type="region of interest" description="Disordered" evidence="12">
    <location>
        <begin position="564"/>
        <end position="590"/>
    </location>
</feature>
<keyword evidence="6 11" id="KW-0175">Coiled coil</keyword>
<feature type="compositionally biased region" description="Polar residues" evidence="12">
    <location>
        <begin position="1"/>
        <end position="11"/>
    </location>
</feature>
<comment type="function">
    <text evidence="10">Essential for the assembly of the distal half of centrioles, required for centriole elongation. Acts as a negative regulator of centriole elongation.</text>
</comment>
<feature type="compositionally biased region" description="Polar residues" evidence="12">
    <location>
        <begin position="575"/>
        <end position="590"/>
    </location>
</feature>
<protein>
    <recommendedName>
        <fullName evidence="3">Centrosomal protein POC5</fullName>
    </recommendedName>
    <alternativeName>
        <fullName evidence="9">Protein of centriole 5</fullName>
    </alternativeName>
</protein>
<evidence type="ECO:0000256" key="3">
    <source>
        <dbReference type="ARBA" id="ARBA00014910"/>
    </source>
</evidence>
<evidence type="ECO:0000256" key="2">
    <source>
        <dbReference type="ARBA" id="ARBA00010411"/>
    </source>
</evidence>
<proteinExistence type="inferred from homology"/>
<keyword evidence="8" id="KW-0131">Cell cycle</keyword>
<name>A0AA35L028_9SAUR</name>
<organism evidence="13 14">
    <name type="scientific">Podarcis lilfordi</name>
    <name type="common">Lilford's wall lizard</name>
    <dbReference type="NCBI Taxonomy" id="74358"/>
    <lineage>
        <taxon>Eukaryota</taxon>
        <taxon>Metazoa</taxon>
        <taxon>Chordata</taxon>
        <taxon>Craniata</taxon>
        <taxon>Vertebrata</taxon>
        <taxon>Euteleostomi</taxon>
        <taxon>Lepidosauria</taxon>
        <taxon>Squamata</taxon>
        <taxon>Bifurcata</taxon>
        <taxon>Unidentata</taxon>
        <taxon>Episquamata</taxon>
        <taxon>Laterata</taxon>
        <taxon>Lacertibaenia</taxon>
        <taxon>Lacertidae</taxon>
        <taxon>Podarcis</taxon>
    </lineage>
</organism>
<evidence type="ECO:0000256" key="9">
    <source>
        <dbReference type="ARBA" id="ARBA00031694"/>
    </source>
</evidence>
<dbReference type="EMBL" id="OX395136">
    <property type="protein sequence ID" value="CAI5787410.1"/>
    <property type="molecule type" value="Genomic_DNA"/>
</dbReference>
<evidence type="ECO:0000256" key="8">
    <source>
        <dbReference type="ARBA" id="ARBA00023306"/>
    </source>
</evidence>
<accession>A0AA35L028</accession>
<evidence type="ECO:0000256" key="6">
    <source>
        <dbReference type="ARBA" id="ARBA00023054"/>
    </source>
</evidence>
<feature type="region of interest" description="Disordered" evidence="12">
    <location>
        <begin position="384"/>
        <end position="446"/>
    </location>
</feature>
<feature type="compositionally biased region" description="Polar residues" evidence="12">
    <location>
        <begin position="89"/>
        <end position="99"/>
    </location>
</feature>
<evidence type="ECO:0000256" key="10">
    <source>
        <dbReference type="ARBA" id="ARBA00049959"/>
    </source>
</evidence>
<keyword evidence="14" id="KW-1185">Reference proteome</keyword>
<evidence type="ECO:0000256" key="12">
    <source>
        <dbReference type="SAM" id="MobiDB-lite"/>
    </source>
</evidence>
<keyword evidence="4" id="KW-0963">Cytoplasm</keyword>
<comment type="similarity">
    <text evidence="2">Belongs to the POC5 family.</text>
</comment>
<dbReference type="GO" id="GO:0005814">
    <property type="term" value="C:centriole"/>
    <property type="evidence" value="ECO:0007669"/>
    <property type="project" value="UniProtKB-SubCell"/>
</dbReference>
<reference evidence="13" key="1">
    <citation type="submission" date="2022-12" db="EMBL/GenBank/DDBJ databases">
        <authorList>
            <person name="Alioto T."/>
            <person name="Alioto T."/>
            <person name="Gomez Garrido J."/>
        </authorList>
    </citation>
    <scope>NUCLEOTIDE SEQUENCE</scope>
</reference>
<evidence type="ECO:0000256" key="4">
    <source>
        <dbReference type="ARBA" id="ARBA00022490"/>
    </source>
</evidence>
<evidence type="ECO:0000256" key="11">
    <source>
        <dbReference type="SAM" id="Coils"/>
    </source>
</evidence>
<comment type="subcellular location">
    <subcellularLocation>
        <location evidence="1">Cytoplasm</location>
        <location evidence="1">Cytoskeleton</location>
        <location evidence="1">Microtubule organizing center</location>
        <location evidence="1">Centrosome</location>
        <location evidence="1">Centriole</location>
    </subcellularLocation>
</comment>